<sequence>MATVSHHHRFFVVALLLCFISLSDGARSLGVVAPPRVSVESENNVDITPSASRGIHGGEVQKEVEEEEMVTVDYTPARKKPPIHN</sequence>
<gene>
    <name evidence="1" type="ORF">Pint_27037</name>
</gene>
<accession>A0ACC0YRU9</accession>
<evidence type="ECO:0000313" key="1">
    <source>
        <dbReference type="EMBL" id="KAJ0040800.1"/>
    </source>
</evidence>
<keyword evidence="2" id="KW-1185">Reference proteome</keyword>
<protein>
    <submittedName>
        <fullName evidence="1">Uncharacterized protein</fullName>
    </submittedName>
</protein>
<evidence type="ECO:0000313" key="2">
    <source>
        <dbReference type="Proteomes" id="UP001163603"/>
    </source>
</evidence>
<organism evidence="1 2">
    <name type="scientific">Pistacia integerrima</name>
    <dbReference type="NCBI Taxonomy" id="434235"/>
    <lineage>
        <taxon>Eukaryota</taxon>
        <taxon>Viridiplantae</taxon>
        <taxon>Streptophyta</taxon>
        <taxon>Embryophyta</taxon>
        <taxon>Tracheophyta</taxon>
        <taxon>Spermatophyta</taxon>
        <taxon>Magnoliopsida</taxon>
        <taxon>eudicotyledons</taxon>
        <taxon>Gunneridae</taxon>
        <taxon>Pentapetalae</taxon>
        <taxon>rosids</taxon>
        <taxon>malvids</taxon>
        <taxon>Sapindales</taxon>
        <taxon>Anacardiaceae</taxon>
        <taxon>Pistacia</taxon>
    </lineage>
</organism>
<reference evidence="2" key="1">
    <citation type="journal article" date="2023" name="G3 (Bethesda)">
        <title>Genome assembly and association tests identify interacting loci associated with vigor, precocity, and sex in interspecific pistachio rootstocks.</title>
        <authorList>
            <person name="Palmer W."/>
            <person name="Jacygrad E."/>
            <person name="Sagayaradj S."/>
            <person name="Cavanaugh K."/>
            <person name="Han R."/>
            <person name="Bertier L."/>
            <person name="Beede B."/>
            <person name="Kafkas S."/>
            <person name="Golino D."/>
            <person name="Preece J."/>
            <person name="Michelmore R."/>
        </authorList>
    </citation>
    <scope>NUCLEOTIDE SEQUENCE [LARGE SCALE GENOMIC DNA]</scope>
</reference>
<comment type="caution">
    <text evidence="1">The sequence shown here is derived from an EMBL/GenBank/DDBJ whole genome shotgun (WGS) entry which is preliminary data.</text>
</comment>
<proteinExistence type="predicted"/>
<name>A0ACC0YRU9_9ROSI</name>
<dbReference type="Proteomes" id="UP001163603">
    <property type="component" value="Chromosome 5"/>
</dbReference>
<dbReference type="EMBL" id="CM047740">
    <property type="protein sequence ID" value="KAJ0040800.1"/>
    <property type="molecule type" value="Genomic_DNA"/>
</dbReference>